<accession>A0A2G9HHL1</accession>
<comment type="caution">
    <text evidence="1">The sequence shown here is derived from an EMBL/GenBank/DDBJ whole genome shotgun (WGS) entry which is preliminary data.</text>
</comment>
<evidence type="ECO:0000313" key="1">
    <source>
        <dbReference type="EMBL" id="PIN16994.1"/>
    </source>
</evidence>
<gene>
    <name evidence="1" type="ORF">CDL12_10348</name>
</gene>
<organism evidence="1 2">
    <name type="scientific">Handroanthus impetiginosus</name>
    <dbReference type="NCBI Taxonomy" id="429701"/>
    <lineage>
        <taxon>Eukaryota</taxon>
        <taxon>Viridiplantae</taxon>
        <taxon>Streptophyta</taxon>
        <taxon>Embryophyta</taxon>
        <taxon>Tracheophyta</taxon>
        <taxon>Spermatophyta</taxon>
        <taxon>Magnoliopsida</taxon>
        <taxon>eudicotyledons</taxon>
        <taxon>Gunneridae</taxon>
        <taxon>Pentapetalae</taxon>
        <taxon>asterids</taxon>
        <taxon>lamiids</taxon>
        <taxon>Lamiales</taxon>
        <taxon>Bignoniaceae</taxon>
        <taxon>Crescentiina</taxon>
        <taxon>Tabebuia alliance</taxon>
        <taxon>Handroanthus</taxon>
    </lineage>
</organism>
<proteinExistence type="predicted"/>
<reference evidence="2" key="1">
    <citation type="journal article" date="2018" name="Gigascience">
        <title>Genome assembly of the Pink Ipe (Handroanthus impetiginosus, Bignoniaceae), a highly valued, ecologically keystone Neotropical timber forest tree.</title>
        <authorList>
            <person name="Silva-Junior O.B."/>
            <person name="Grattapaglia D."/>
            <person name="Novaes E."/>
            <person name="Collevatti R.G."/>
        </authorList>
    </citation>
    <scope>NUCLEOTIDE SEQUENCE [LARGE SCALE GENOMIC DNA]</scope>
    <source>
        <strain evidence="2">cv. UFG-1</strain>
    </source>
</reference>
<dbReference type="Proteomes" id="UP000231279">
    <property type="component" value="Unassembled WGS sequence"/>
</dbReference>
<dbReference type="EMBL" id="NKXS01001761">
    <property type="protein sequence ID" value="PIN16994.1"/>
    <property type="molecule type" value="Genomic_DNA"/>
</dbReference>
<keyword evidence="2" id="KW-1185">Reference proteome</keyword>
<dbReference type="AlphaFoldDB" id="A0A2G9HHL1"/>
<sequence length="56" mass="6759">MFYVCGMVDVKGALFRHFPVYLFNYCTDLNLDDKSSFGIINYNDIKLAEWRMKLRW</sequence>
<name>A0A2G9HHL1_9LAMI</name>
<protein>
    <submittedName>
        <fullName evidence="1">Uncharacterized protein</fullName>
    </submittedName>
</protein>
<evidence type="ECO:0000313" key="2">
    <source>
        <dbReference type="Proteomes" id="UP000231279"/>
    </source>
</evidence>